<feature type="region of interest" description="Disordered" evidence="1">
    <location>
        <begin position="79"/>
        <end position="112"/>
    </location>
</feature>
<organism evidence="2">
    <name type="scientific">Tanacetum cinerariifolium</name>
    <name type="common">Dalmatian daisy</name>
    <name type="synonym">Chrysanthemum cinerariifolium</name>
    <dbReference type="NCBI Taxonomy" id="118510"/>
    <lineage>
        <taxon>Eukaryota</taxon>
        <taxon>Viridiplantae</taxon>
        <taxon>Streptophyta</taxon>
        <taxon>Embryophyta</taxon>
        <taxon>Tracheophyta</taxon>
        <taxon>Spermatophyta</taxon>
        <taxon>Magnoliopsida</taxon>
        <taxon>eudicotyledons</taxon>
        <taxon>Gunneridae</taxon>
        <taxon>Pentapetalae</taxon>
        <taxon>asterids</taxon>
        <taxon>campanulids</taxon>
        <taxon>Asterales</taxon>
        <taxon>Asteraceae</taxon>
        <taxon>Asteroideae</taxon>
        <taxon>Anthemideae</taxon>
        <taxon>Anthemidinae</taxon>
        <taxon>Tanacetum</taxon>
    </lineage>
</organism>
<name>A0A699X4E5_TANCI</name>
<feature type="compositionally biased region" description="Low complexity" evidence="1">
    <location>
        <begin position="29"/>
        <end position="38"/>
    </location>
</feature>
<proteinExistence type="predicted"/>
<sequence length="112" mass="12001">GLPPAAAGRGLRGARFRLVCVAQGHSAAARYGRSARGPRPQPDAHQAAGHRGQFARGRAGRQLPRNQISGFSAIGELYLPAPQYQPNPRPSPRRRGCHARAVRAPRQNAGRV</sequence>
<accession>A0A699X4E5</accession>
<feature type="non-terminal residue" evidence="2">
    <location>
        <position position="1"/>
    </location>
</feature>
<dbReference type="EMBL" id="BKCJ011771401">
    <property type="protein sequence ID" value="GFD51524.1"/>
    <property type="molecule type" value="Genomic_DNA"/>
</dbReference>
<comment type="caution">
    <text evidence="2">The sequence shown here is derived from an EMBL/GenBank/DDBJ whole genome shotgun (WGS) entry which is preliminary data.</text>
</comment>
<reference evidence="2" key="1">
    <citation type="journal article" date="2019" name="Sci. Rep.">
        <title>Draft genome of Tanacetum cinerariifolium, the natural source of mosquito coil.</title>
        <authorList>
            <person name="Yamashiro T."/>
            <person name="Shiraishi A."/>
            <person name="Satake H."/>
            <person name="Nakayama K."/>
        </authorList>
    </citation>
    <scope>NUCLEOTIDE SEQUENCE</scope>
</reference>
<dbReference type="AlphaFoldDB" id="A0A699X4E5"/>
<evidence type="ECO:0000313" key="2">
    <source>
        <dbReference type="EMBL" id="GFD51524.1"/>
    </source>
</evidence>
<feature type="compositionally biased region" description="Low complexity" evidence="1">
    <location>
        <begin position="46"/>
        <end position="62"/>
    </location>
</feature>
<feature type="compositionally biased region" description="Basic residues" evidence="1">
    <location>
        <begin position="91"/>
        <end position="103"/>
    </location>
</feature>
<feature type="region of interest" description="Disordered" evidence="1">
    <location>
        <begin position="29"/>
        <end position="67"/>
    </location>
</feature>
<evidence type="ECO:0000256" key="1">
    <source>
        <dbReference type="SAM" id="MobiDB-lite"/>
    </source>
</evidence>
<protein>
    <submittedName>
        <fullName evidence="2">Uncharacterized protein</fullName>
    </submittedName>
</protein>
<gene>
    <name evidence="2" type="ORF">Tci_923493</name>
</gene>
<feature type="non-terminal residue" evidence="2">
    <location>
        <position position="112"/>
    </location>
</feature>